<dbReference type="PANTHER" id="PTHR20881:SF0">
    <property type="entry name" value="3-METHYL-2-OXOBUTANOATE HYDROXYMETHYLTRANSFERASE"/>
    <property type="match status" value="1"/>
</dbReference>
<evidence type="ECO:0000256" key="3">
    <source>
        <dbReference type="ARBA" id="ARBA00022655"/>
    </source>
</evidence>
<comment type="subcellular location">
    <subcellularLocation>
        <location evidence="5">Cytoplasm</location>
    </subcellularLocation>
</comment>
<dbReference type="EMBL" id="AXCV01000088">
    <property type="protein sequence ID" value="KGO32130.1"/>
    <property type="molecule type" value="Genomic_DNA"/>
</dbReference>
<dbReference type="EC" id="2.1.2.11" evidence="5"/>
<proteinExistence type="inferred from homology"/>
<feature type="binding site" evidence="5">
    <location>
        <position position="83"/>
    </location>
    <ligand>
        <name>3-methyl-2-oxobutanoate</name>
        <dbReference type="ChEBI" id="CHEBI:11851"/>
    </ligand>
</feature>
<keyword evidence="5" id="KW-0460">Magnesium</keyword>
<comment type="subunit">
    <text evidence="2 5">Homodecamer; pentamer of dimers.</text>
</comment>
<dbReference type="Gene3D" id="3.20.20.60">
    <property type="entry name" value="Phosphoenolpyruvate-binding domains"/>
    <property type="match status" value="1"/>
</dbReference>
<keyword evidence="5" id="KW-0479">Metal-binding</keyword>
<dbReference type="InterPro" id="IPR003700">
    <property type="entry name" value="Pantoate_hydroxy_MeTrfase"/>
</dbReference>
<feature type="active site" description="Proton acceptor" evidence="5">
    <location>
        <position position="182"/>
    </location>
</feature>
<feature type="binding site" evidence="5">
    <location>
        <position position="113"/>
    </location>
    <ligand>
        <name>3-methyl-2-oxobutanoate</name>
        <dbReference type="ChEBI" id="CHEBI:11851"/>
    </ligand>
</feature>
<evidence type="ECO:0000313" key="6">
    <source>
        <dbReference type="EMBL" id="KGO32130.1"/>
    </source>
</evidence>
<gene>
    <name evidence="5" type="primary">panB</name>
    <name evidence="6" type="ORF">Q757_02865</name>
</gene>
<dbReference type="PANTHER" id="PTHR20881">
    <property type="entry name" value="3-METHYL-2-OXOBUTANOATE HYDROXYMETHYLTRANSFERASE"/>
    <property type="match status" value="1"/>
</dbReference>
<sequence length="280" mass="30348">MKNTVQTFQKFKDDKKKISMLTAYDYSTAALIEKAGINAILVGDSLGMVVLGHKDTLSVTVEDMIYHSRAVTAAVENTMVVVDLPFMSYQVSAAQAVKNAGRLVKEGHAQTVKLEGGRQVADRIEAITAAGIPVMGHLGLTPQSVNAFGGFKVQGKTLSAAEKLIDDALAVQKAGAFALVLECVPDQLAALITEKLSIPTIGIGAGAATDGQILVYQDMLGIFSDFKAKFVKRYDEIGQRMLADFKKYDSEVKEQIFPSQEHTFKSDPAVMDQLIKRMEK</sequence>
<dbReference type="PIRSF" id="PIRSF000388">
    <property type="entry name" value="Pantoate_hydroxy_MeTrfase"/>
    <property type="match status" value="1"/>
</dbReference>
<keyword evidence="5" id="KW-0963">Cytoplasm</keyword>
<feature type="binding site" evidence="5">
    <location>
        <position position="115"/>
    </location>
    <ligand>
        <name>Mg(2+)</name>
        <dbReference type="ChEBI" id="CHEBI:18420"/>
    </ligand>
</feature>
<dbReference type="NCBIfam" id="TIGR00222">
    <property type="entry name" value="panB"/>
    <property type="match status" value="1"/>
</dbReference>
<feature type="binding site" evidence="5">
    <location>
        <begin position="44"/>
        <end position="45"/>
    </location>
    <ligand>
        <name>3-methyl-2-oxobutanoate</name>
        <dbReference type="ChEBI" id="CHEBI:11851"/>
    </ligand>
</feature>
<evidence type="ECO:0000313" key="7">
    <source>
        <dbReference type="Proteomes" id="UP000030023"/>
    </source>
</evidence>
<dbReference type="SUPFAM" id="SSF51621">
    <property type="entry name" value="Phosphoenolpyruvate/pyruvate domain"/>
    <property type="match status" value="1"/>
</dbReference>
<keyword evidence="3 5" id="KW-0566">Pantothenate biosynthesis</keyword>
<dbReference type="NCBIfam" id="NF001452">
    <property type="entry name" value="PRK00311.1"/>
    <property type="match status" value="1"/>
</dbReference>
<comment type="pathway">
    <text evidence="5">Cofactor biosynthesis; (R)-pantothenate biosynthesis; (R)-pantoate from 3-methyl-2-oxobutanoate: step 1/2.</text>
</comment>
<keyword evidence="7" id="KW-1185">Reference proteome</keyword>
<evidence type="ECO:0000256" key="5">
    <source>
        <dbReference type="HAMAP-Rule" id="MF_00156"/>
    </source>
</evidence>
<evidence type="ECO:0000256" key="2">
    <source>
        <dbReference type="ARBA" id="ARBA00011424"/>
    </source>
</evidence>
<feature type="binding site" evidence="5">
    <location>
        <position position="83"/>
    </location>
    <ligand>
        <name>Mg(2+)</name>
        <dbReference type="ChEBI" id="CHEBI:18420"/>
    </ligand>
</feature>
<comment type="cofactor">
    <cofactor evidence="5">
        <name>Mg(2+)</name>
        <dbReference type="ChEBI" id="CHEBI:18420"/>
    </cofactor>
    <text evidence="5">Binds 1 Mg(2+) ion per subunit.</text>
</comment>
<name>A0ABR4XS70_9LACO</name>
<evidence type="ECO:0000256" key="1">
    <source>
        <dbReference type="ARBA" id="ARBA00008676"/>
    </source>
</evidence>
<dbReference type="InterPro" id="IPR040442">
    <property type="entry name" value="Pyrv_kinase-like_dom_sf"/>
</dbReference>
<dbReference type="Proteomes" id="UP000030023">
    <property type="component" value="Unassembled WGS sequence"/>
</dbReference>
<comment type="catalytic activity">
    <reaction evidence="5">
        <text>(6R)-5,10-methylene-5,6,7,8-tetrahydrofolate + 3-methyl-2-oxobutanoate + H2O = 2-dehydropantoate + (6S)-5,6,7,8-tetrahydrofolate</text>
        <dbReference type="Rhea" id="RHEA:11824"/>
        <dbReference type="ChEBI" id="CHEBI:11561"/>
        <dbReference type="ChEBI" id="CHEBI:11851"/>
        <dbReference type="ChEBI" id="CHEBI:15377"/>
        <dbReference type="ChEBI" id="CHEBI:15636"/>
        <dbReference type="ChEBI" id="CHEBI:57453"/>
        <dbReference type="EC" id="2.1.2.11"/>
    </reaction>
</comment>
<comment type="caution">
    <text evidence="6">The sequence shown here is derived from an EMBL/GenBank/DDBJ whole genome shotgun (WGS) entry which is preliminary data.</text>
</comment>
<keyword evidence="4 5" id="KW-0808">Transferase</keyword>
<protein>
    <recommendedName>
        <fullName evidence="5">3-methyl-2-oxobutanoate hydroxymethyltransferase</fullName>
        <ecNumber evidence="5">2.1.2.11</ecNumber>
    </recommendedName>
    <alternativeName>
        <fullName evidence="5">Ketopantoate hydroxymethyltransferase</fullName>
        <shortName evidence="5">KPHMT</shortName>
    </alternativeName>
</protein>
<accession>A0ABR4XS70</accession>
<dbReference type="Pfam" id="PF02548">
    <property type="entry name" value="Pantoate_transf"/>
    <property type="match status" value="1"/>
</dbReference>
<comment type="similarity">
    <text evidence="1 5">Belongs to the PanB family.</text>
</comment>
<reference evidence="6 7" key="1">
    <citation type="journal article" date="2014" name="Antonie Van Leeuwenhoek">
        <title>Oenococcus alcoholitolerans sp. nov., a lactic acid bacteria isolated from cachaca and ethanol fermentation processes.</title>
        <authorList>
            <person name="Badotti F."/>
            <person name="Moreira A.P."/>
            <person name="Tonon L.A."/>
            <person name="de Lucena B.T."/>
            <person name="Gomes Fde C."/>
            <person name="Kruger R."/>
            <person name="Thompson C.C."/>
            <person name="de Morais M.A.Jr."/>
            <person name="Rosa C.A."/>
            <person name="Thompson F.L."/>
        </authorList>
    </citation>
    <scope>NUCLEOTIDE SEQUENCE [LARGE SCALE GENOMIC DNA]</scope>
    <source>
        <strain evidence="6 7">UFRJ-M7.2.18</strain>
    </source>
</reference>
<dbReference type="HAMAP" id="MF_00156">
    <property type="entry name" value="PanB"/>
    <property type="match status" value="1"/>
</dbReference>
<dbReference type="CDD" id="cd06557">
    <property type="entry name" value="KPHMT-like"/>
    <property type="match status" value="1"/>
</dbReference>
<evidence type="ECO:0000256" key="4">
    <source>
        <dbReference type="ARBA" id="ARBA00022679"/>
    </source>
</evidence>
<organism evidence="6 7">
    <name type="scientific">Oenococcus alcoholitolerans</name>
    <dbReference type="NCBI Taxonomy" id="931074"/>
    <lineage>
        <taxon>Bacteria</taxon>
        <taxon>Bacillati</taxon>
        <taxon>Bacillota</taxon>
        <taxon>Bacilli</taxon>
        <taxon>Lactobacillales</taxon>
        <taxon>Lactobacillaceae</taxon>
        <taxon>Oenococcus</taxon>
    </lineage>
</organism>
<feature type="binding site" evidence="5">
    <location>
        <position position="44"/>
    </location>
    <ligand>
        <name>Mg(2+)</name>
        <dbReference type="ChEBI" id="CHEBI:18420"/>
    </ligand>
</feature>
<comment type="function">
    <text evidence="5">Catalyzes the reversible reaction in which hydroxymethyl group from 5,10-methylenetetrahydrofolate is transferred onto alpha-ketoisovalerate to form ketopantoate.</text>
</comment>
<dbReference type="InterPro" id="IPR015813">
    <property type="entry name" value="Pyrv/PenolPyrv_kinase-like_dom"/>
</dbReference>